<proteinExistence type="predicted"/>
<comment type="caution">
    <text evidence="1">The sequence shown here is derived from an EMBL/GenBank/DDBJ whole genome shotgun (WGS) entry which is preliminary data.</text>
</comment>
<organism evidence="1 2">
    <name type="scientific">Mytilus edulis</name>
    <name type="common">Blue mussel</name>
    <dbReference type="NCBI Taxonomy" id="6550"/>
    <lineage>
        <taxon>Eukaryota</taxon>
        <taxon>Metazoa</taxon>
        <taxon>Spiralia</taxon>
        <taxon>Lophotrochozoa</taxon>
        <taxon>Mollusca</taxon>
        <taxon>Bivalvia</taxon>
        <taxon>Autobranchia</taxon>
        <taxon>Pteriomorphia</taxon>
        <taxon>Mytilida</taxon>
        <taxon>Mytiloidea</taxon>
        <taxon>Mytilidae</taxon>
        <taxon>Mytilinae</taxon>
        <taxon>Mytilus</taxon>
    </lineage>
</organism>
<evidence type="ECO:0000313" key="1">
    <source>
        <dbReference type="EMBL" id="CAG2198346.1"/>
    </source>
</evidence>
<reference evidence="1" key="1">
    <citation type="submission" date="2021-03" db="EMBL/GenBank/DDBJ databases">
        <authorList>
            <person name="Bekaert M."/>
        </authorList>
    </citation>
    <scope>NUCLEOTIDE SEQUENCE</scope>
</reference>
<accession>A0A8S3QZF9</accession>
<keyword evidence="2" id="KW-1185">Reference proteome</keyword>
<protein>
    <submittedName>
        <fullName evidence="1">Uncharacterized protein</fullName>
    </submittedName>
</protein>
<gene>
    <name evidence="1" type="ORF">MEDL_13102</name>
</gene>
<evidence type="ECO:0000313" key="2">
    <source>
        <dbReference type="Proteomes" id="UP000683360"/>
    </source>
</evidence>
<sequence>MWHDQIIAKSDNISKNVKKCLSNKFMLNWSNNVMNSAKCLNYRIYKSDFCFEKYLSLLPSDLRMYLCKFRCLSNKLPIETGRFFNIDRTERHCNLCNANELGDEFHYLFKCTFFNNVRAKFLPLDICKNPNVLKFKELMNTSDLFTLTGIAKFCKNNYGTIHAFKVATDIIILNYIFLDKANSFVYIDINNDNNLLSKIHWFTVI</sequence>
<dbReference type="EMBL" id="CAJPWZ010000676">
    <property type="protein sequence ID" value="CAG2198346.1"/>
    <property type="molecule type" value="Genomic_DNA"/>
</dbReference>
<dbReference type="AlphaFoldDB" id="A0A8S3QZF9"/>
<name>A0A8S3QZF9_MYTED</name>
<dbReference type="Proteomes" id="UP000683360">
    <property type="component" value="Unassembled WGS sequence"/>
</dbReference>